<dbReference type="InterPro" id="IPR006175">
    <property type="entry name" value="YjgF/YER057c/UK114"/>
</dbReference>
<dbReference type="Gene3D" id="3.30.1330.40">
    <property type="entry name" value="RutC-like"/>
    <property type="match status" value="1"/>
</dbReference>
<evidence type="ECO:0000313" key="1">
    <source>
        <dbReference type="EMBL" id="KAH7108797.1"/>
    </source>
</evidence>
<organism evidence="2 3">
    <name type="scientific">Dactylonectria estremocensis</name>
    <dbReference type="NCBI Taxonomy" id="1079267"/>
    <lineage>
        <taxon>Eukaryota</taxon>
        <taxon>Fungi</taxon>
        <taxon>Dikarya</taxon>
        <taxon>Ascomycota</taxon>
        <taxon>Pezizomycotina</taxon>
        <taxon>Sordariomycetes</taxon>
        <taxon>Hypocreomycetidae</taxon>
        <taxon>Hypocreales</taxon>
        <taxon>Nectriaceae</taxon>
        <taxon>Dactylonectria</taxon>
    </lineage>
</organism>
<reference evidence="2" key="1">
    <citation type="journal article" date="2021" name="Nat. Commun.">
        <title>Genetic determinants of endophytism in the Arabidopsis root mycobiome.</title>
        <authorList>
            <person name="Mesny F."/>
            <person name="Miyauchi S."/>
            <person name="Thiergart T."/>
            <person name="Pickel B."/>
            <person name="Atanasova L."/>
            <person name="Karlsson M."/>
            <person name="Huettel B."/>
            <person name="Barry K.W."/>
            <person name="Haridas S."/>
            <person name="Chen C."/>
            <person name="Bauer D."/>
            <person name="Andreopoulos W."/>
            <person name="Pangilinan J."/>
            <person name="LaButti K."/>
            <person name="Riley R."/>
            <person name="Lipzen A."/>
            <person name="Clum A."/>
            <person name="Drula E."/>
            <person name="Henrissat B."/>
            <person name="Kohler A."/>
            <person name="Grigoriev I.V."/>
            <person name="Martin F.M."/>
            <person name="Hacquard S."/>
        </authorList>
    </citation>
    <scope>NUCLEOTIDE SEQUENCE</scope>
    <source>
        <strain evidence="2">MPI-CAGE-AT-0021</strain>
    </source>
</reference>
<keyword evidence="3" id="KW-1185">Reference proteome</keyword>
<evidence type="ECO:0008006" key="4">
    <source>
        <dbReference type="Google" id="ProtNLM"/>
    </source>
</evidence>
<dbReference type="AlphaFoldDB" id="A0A9P9D4G8"/>
<dbReference type="OrthoDB" id="309640at2759"/>
<dbReference type="EMBL" id="JAGMUU010000086">
    <property type="protein sequence ID" value="KAH7108797.1"/>
    <property type="molecule type" value="Genomic_DNA"/>
</dbReference>
<gene>
    <name evidence="2" type="ORF">B0J13DRAFT_659210</name>
    <name evidence="1" type="ORF">B0J13DRAFT_665559</name>
</gene>
<name>A0A9P9D4G8_9HYPO</name>
<sequence>MSKSTTYQWISGPVGKMLLGASLASTARVPLAGALVVTTGHVGVDLATGQFVTESLEAEFNAIFDCLDAAFQNAGVPQGLAVAHKVVAYFTCAENEDTMLSIFRQRYPGHTPTWTSVVVSTLVNPGMHAEVQAEAVADS</sequence>
<dbReference type="SUPFAM" id="SSF55298">
    <property type="entry name" value="YjgF-like"/>
    <property type="match status" value="1"/>
</dbReference>
<proteinExistence type="predicted"/>
<evidence type="ECO:0000313" key="3">
    <source>
        <dbReference type="Proteomes" id="UP000717696"/>
    </source>
</evidence>
<dbReference type="InterPro" id="IPR035959">
    <property type="entry name" value="RutC-like_sf"/>
</dbReference>
<protein>
    <recommendedName>
        <fullName evidence="4">RidA family protein</fullName>
    </recommendedName>
</protein>
<dbReference type="Pfam" id="PF01042">
    <property type="entry name" value="Ribonuc_L-PSP"/>
    <property type="match status" value="1"/>
</dbReference>
<evidence type="ECO:0000313" key="2">
    <source>
        <dbReference type="EMBL" id="KAH7112327.1"/>
    </source>
</evidence>
<dbReference type="EMBL" id="JAGMUU010000051">
    <property type="protein sequence ID" value="KAH7112327.1"/>
    <property type="molecule type" value="Genomic_DNA"/>
</dbReference>
<accession>A0A9P9D4G8</accession>
<comment type="caution">
    <text evidence="2">The sequence shown here is derived from an EMBL/GenBank/DDBJ whole genome shotgun (WGS) entry which is preliminary data.</text>
</comment>
<dbReference type="Proteomes" id="UP000717696">
    <property type="component" value="Unassembled WGS sequence"/>
</dbReference>